<proteinExistence type="predicted"/>
<dbReference type="SUPFAM" id="SSF56235">
    <property type="entry name" value="N-terminal nucleophile aminohydrolases (Ntn hydrolases)"/>
    <property type="match status" value="1"/>
</dbReference>
<dbReference type="EMBL" id="MK737937">
    <property type="protein sequence ID" value="QBZ71310.1"/>
    <property type="molecule type" value="Genomic_DNA"/>
</dbReference>
<dbReference type="Proteomes" id="UP000296988">
    <property type="component" value="Segment"/>
</dbReference>
<evidence type="ECO:0000313" key="1">
    <source>
        <dbReference type="EMBL" id="QBZ71310.1"/>
    </source>
</evidence>
<organism evidence="1 2">
    <name type="scientific">Raoultella phage RP180</name>
    <dbReference type="NCBI Taxonomy" id="2565500"/>
    <lineage>
        <taxon>Viruses</taxon>
        <taxon>Duplodnaviria</taxon>
        <taxon>Heunggongvirae</taxon>
        <taxon>Uroviricota</taxon>
        <taxon>Caudoviricetes</taxon>
        <taxon>Sarkviridae</taxon>
        <taxon>Guernseyvirinae</taxon>
        <taxon>Kagunavirus</taxon>
        <taxon>Kagunavirus RP180</taxon>
    </lineage>
</organism>
<protein>
    <recommendedName>
        <fullName evidence="3">ATP-dependent protease</fullName>
    </recommendedName>
</protein>
<evidence type="ECO:0000313" key="2">
    <source>
        <dbReference type="Proteomes" id="UP000296988"/>
    </source>
</evidence>
<dbReference type="InterPro" id="IPR029055">
    <property type="entry name" value="Ntn_hydrolases_N"/>
</dbReference>
<reference evidence="2" key="1">
    <citation type="submission" date="2019-04" db="EMBL/GenBank/DDBJ databases">
        <authorList>
            <person name="Morozova V.V."/>
            <person name="Tikunov A.Y."/>
            <person name="Fofanov M.V."/>
            <person name="Tikunova N.V."/>
        </authorList>
    </citation>
    <scope>NUCLEOTIDE SEQUENCE [LARGE SCALE GENOMIC DNA]</scope>
</reference>
<evidence type="ECO:0008006" key="3">
    <source>
        <dbReference type="Google" id="ProtNLM"/>
    </source>
</evidence>
<sequence>MTTIAFDGKTMACDTRVVCGSNCYNTDTKIYENEFVVIGVAGDAGVGILLVKDDSILVPKHYDFDFSALVWVKDIETLCKVEFYKSWDCALSSVIPIADSFAAVGSGAPYALAAMECEYSAHGGVAVASKFDPNTGGKIITKQLLG</sequence>
<accession>A0A4D6DY93</accession>
<gene>
    <name evidence="1" type="ORF">RP180_55</name>
</gene>
<name>A0A4D6DY93_9CAUD</name>
<keyword evidence="2" id="KW-1185">Reference proteome</keyword>